<dbReference type="RefSeq" id="WP_162817745.1">
    <property type="nucleotide sequence ID" value="NZ_CP139960.1"/>
</dbReference>
<dbReference type="PROSITE" id="PS51257">
    <property type="entry name" value="PROKAR_LIPOPROTEIN"/>
    <property type="match status" value="1"/>
</dbReference>
<accession>A0ABZ0WBA9</accession>
<reference evidence="3 4" key="1">
    <citation type="submission" date="2023-12" db="EMBL/GenBank/DDBJ databases">
        <title>Genome sequencing and assembly of bacterial species from a model synthetic community.</title>
        <authorList>
            <person name="Hogle S.L."/>
        </authorList>
    </citation>
    <scope>NUCLEOTIDE SEQUENCE [LARGE SCALE GENOMIC DNA]</scope>
    <source>
        <strain evidence="3 4">HAMBI_3031</strain>
    </source>
</reference>
<dbReference type="Gene3D" id="2.60.120.1250">
    <property type="entry name" value="Peptidase M60, enhancin-like domain 1"/>
    <property type="match status" value="1"/>
</dbReference>
<sequence length="669" mass="74919">MKLLNKVNKAVAITLSIAIFASCGKKSDFGYLLDASELDKGVDSTHVAVDTSRGAVDKSKYLQASIFPGLVCIEEPRVTKTINLDLFYVKSEDLRISVLPRPQFSTGFYAAPGELVTITVPEGVYDLVAQVGAWTDNVGHIENAQRDPVIYSQTKLIPGKNEVRNLYGGHIYILPSSPRTSPVSITFDNVVESPDFVLGVTDPVQWKQKVAASCVPYLELRSKYMIFTVRRDYIVRYPVADPQVLMTEWDRGIKEDFYGWTGLEENPLSPEDKSPQLPYRIVLDVNISAGYGHAGFPIMAINDTYWQTTITDIVNLRSSDVWGLYHEIGHNFQQGNYWSWSTLGETTNNLFIFKLAKRMSDLGLGTWPAKHPALQETVGPALQFAASSNSKDFDNSSDPLISDNPFARLVPFLQMFDKIPADWGYPGQKDGWGIMTELYKRSRRAVRPSSTTLAKHDFVYETVSDYTRMDWQLFFRQWGITLSSTAMDRVAAKNYPVMLQEIWKYNPYTQTGGNTFIDPFASNAWSVIAVSSEEKTGEGPPNGLASSIIDGDLNTFWHSQWSGGTGQPPHTIDMDLSTITRLPITIAGFKYAHRQGVSRPAVRVHIEVSNDKTNWTETPGSPFALAEINGFQTFNFSSPVKARYLRLKYNAEDIRDNPNCALAEFAVFK</sequence>
<dbReference type="Pfam" id="PF13402">
    <property type="entry name" value="Peptidase_M60"/>
    <property type="match status" value="1"/>
</dbReference>
<dbReference type="Gene3D" id="1.10.390.30">
    <property type="entry name" value="Peptidase M60, enhancin-like domain 3"/>
    <property type="match status" value="1"/>
</dbReference>
<dbReference type="InterPro" id="IPR051244">
    <property type="entry name" value="TCAF"/>
</dbReference>
<dbReference type="InterPro" id="IPR042279">
    <property type="entry name" value="Pep_M60_3"/>
</dbReference>
<dbReference type="InterPro" id="IPR031161">
    <property type="entry name" value="Peptidase_M60_dom"/>
</dbReference>
<dbReference type="Proteomes" id="UP001325680">
    <property type="component" value="Chromosome"/>
</dbReference>
<evidence type="ECO:0000313" key="3">
    <source>
        <dbReference type="EMBL" id="WQD39853.1"/>
    </source>
</evidence>
<protein>
    <submittedName>
        <fullName evidence="3">M60 family metallopeptidase</fullName>
    </submittedName>
</protein>
<dbReference type="InterPro" id="IPR008979">
    <property type="entry name" value="Galactose-bd-like_sf"/>
</dbReference>
<dbReference type="EMBL" id="CP139960">
    <property type="protein sequence ID" value="WQD39853.1"/>
    <property type="molecule type" value="Genomic_DNA"/>
</dbReference>
<dbReference type="PROSITE" id="PS50022">
    <property type="entry name" value="FA58C_3"/>
    <property type="match status" value="1"/>
</dbReference>
<evidence type="ECO:0000313" key="4">
    <source>
        <dbReference type="Proteomes" id="UP001325680"/>
    </source>
</evidence>
<dbReference type="Pfam" id="PF00754">
    <property type="entry name" value="F5_F8_type_C"/>
    <property type="match status" value="1"/>
</dbReference>
<proteinExistence type="predicted"/>
<keyword evidence="4" id="KW-1185">Reference proteome</keyword>
<evidence type="ECO:0000259" key="1">
    <source>
        <dbReference type="PROSITE" id="PS50022"/>
    </source>
</evidence>
<evidence type="ECO:0000259" key="2">
    <source>
        <dbReference type="PROSITE" id="PS51723"/>
    </source>
</evidence>
<dbReference type="Pfam" id="PF17291">
    <property type="entry name" value="M60-like_N"/>
    <property type="match status" value="1"/>
</dbReference>
<dbReference type="Gene3D" id="3.40.390.80">
    <property type="entry name" value="Peptidase M60, enhancin-like domain 2"/>
    <property type="match status" value="1"/>
</dbReference>
<dbReference type="SUPFAM" id="SSF49785">
    <property type="entry name" value="Galactose-binding domain-like"/>
    <property type="match status" value="1"/>
</dbReference>
<dbReference type="InterPro" id="IPR035423">
    <property type="entry name" value="M60-like_N"/>
</dbReference>
<dbReference type="PROSITE" id="PS51723">
    <property type="entry name" value="PEPTIDASE_M60"/>
    <property type="match status" value="1"/>
</dbReference>
<dbReference type="PANTHER" id="PTHR15730">
    <property type="entry name" value="EXPERIMENTAL AUTOIMMUNE PROSTATITIS ANTIGEN 2-RELATED"/>
    <property type="match status" value="1"/>
</dbReference>
<dbReference type="Gene3D" id="2.60.120.260">
    <property type="entry name" value="Galactose-binding domain-like"/>
    <property type="match status" value="1"/>
</dbReference>
<dbReference type="PANTHER" id="PTHR15730:SF5">
    <property type="entry name" value="SI:CH211-210B2.2-RELATED"/>
    <property type="match status" value="1"/>
</dbReference>
<organism evidence="3 4">
    <name type="scientific">Niabella yanshanensis</name>
    <dbReference type="NCBI Taxonomy" id="577386"/>
    <lineage>
        <taxon>Bacteria</taxon>
        <taxon>Pseudomonadati</taxon>
        <taxon>Bacteroidota</taxon>
        <taxon>Chitinophagia</taxon>
        <taxon>Chitinophagales</taxon>
        <taxon>Chitinophagaceae</taxon>
        <taxon>Niabella</taxon>
    </lineage>
</organism>
<feature type="domain" description="F5/8 type C" evidence="1">
    <location>
        <begin position="515"/>
        <end position="669"/>
    </location>
</feature>
<dbReference type="SMART" id="SM01276">
    <property type="entry name" value="M60-like"/>
    <property type="match status" value="1"/>
</dbReference>
<gene>
    <name evidence="3" type="ORF">U0035_06785</name>
</gene>
<name>A0ABZ0WBA9_9BACT</name>
<dbReference type="InterPro" id="IPR000421">
    <property type="entry name" value="FA58C"/>
</dbReference>
<feature type="domain" description="Peptidase M60" evidence="2">
    <location>
        <begin position="101"/>
        <end position="420"/>
    </location>
</feature>